<keyword evidence="3" id="KW-1185">Reference proteome</keyword>
<dbReference type="OrthoDB" id="3091198at2759"/>
<dbReference type="EMBL" id="KN838857">
    <property type="protein sequence ID" value="KIJ93223.1"/>
    <property type="molecule type" value="Genomic_DNA"/>
</dbReference>
<organism evidence="2 3">
    <name type="scientific">Laccaria amethystina LaAM-08-1</name>
    <dbReference type="NCBI Taxonomy" id="1095629"/>
    <lineage>
        <taxon>Eukaryota</taxon>
        <taxon>Fungi</taxon>
        <taxon>Dikarya</taxon>
        <taxon>Basidiomycota</taxon>
        <taxon>Agaricomycotina</taxon>
        <taxon>Agaricomycetes</taxon>
        <taxon>Agaricomycetidae</taxon>
        <taxon>Agaricales</taxon>
        <taxon>Agaricineae</taxon>
        <taxon>Hydnangiaceae</taxon>
        <taxon>Laccaria</taxon>
    </lineage>
</organism>
<gene>
    <name evidence="2" type="ORF">K443DRAFT_112353</name>
</gene>
<reference evidence="3" key="2">
    <citation type="submission" date="2015-01" db="EMBL/GenBank/DDBJ databases">
        <title>Evolutionary Origins and Diversification of the Mycorrhizal Mutualists.</title>
        <authorList>
            <consortium name="DOE Joint Genome Institute"/>
            <consortium name="Mycorrhizal Genomics Consortium"/>
            <person name="Kohler A."/>
            <person name="Kuo A."/>
            <person name="Nagy L.G."/>
            <person name="Floudas D."/>
            <person name="Copeland A."/>
            <person name="Barry K.W."/>
            <person name="Cichocki N."/>
            <person name="Veneault-Fourrey C."/>
            <person name="LaButti K."/>
            <person name="Lindquist E.A."/>
            <person name="Lipzen A."/>
            <person name="Lundell T."/>
            <person name="Morin E."/>
            <person name="Murat C."/>
            <person name="Riley R."/>
            <person name="Ohm R."/>
            <person name="Sun H."/>
            <person name="Tunlid A."/>
            <person name="Henrissat B."/>
            <person name="Grigoriev I.V."/>
            <person name="Hibbett D.S."/>
            <person name="Martin F."/>
        </authorList>
    </citation>
    <scope>NUCLEOTIDE SEQUENCE [LARGE SCALE GENOMIC DNA]</scope>
    <source>
        <strain evidence="3">LaAM-08-1</strain>
    </source>
</reference>
<dbReference type="AlphaFoldDB" id="A0A0C9WWL0"/>
<sequence>GPPTLAFDASNTSLSPPNKGSRRHLKDYSECRGVWKCKGRPMRYIRRCDHDWDRGRIFIHHLPTIATTNDALVPCTARCGICTRPTNYPGQHLPPDTEIT</sequence>
<feature type="region of interest" description="Disordered" evidence="1">
    <location>
        <begin position="1"/>
        <end position="23"/>
    </location>
</feature>
<protein>
    <submittedName>
        <fullName evidence="2">Uncharacterized protein</fullName>
    </submittedName>
</protein>
<dbReference type="HOGENOM" id="CLU_2312790_0_0_1"/>
<accession>A0A0C9WWL0</accession>
<feature type="compositionally biased region" description="Polar residues" evidence="1">
    <location>
        <begin position="9"/>
        <end position="18"/>
    </location>
</feature>
<dbReference type="Proteomes" id="UP000054477">
    <property type="component" value="Unassembled WGS sequence"/>
</dbReference>
<reference evidence="2 3" key="1">
    <citation type="submission" date="2014-04" db="EMBL/GenBank/DDBJ databases">
        <authorList>
            <consortium name="DOE Joint Genome Institute"/>
            <person name="Kuo A."/>
            <person name="Kohler A."/>
            <person name="Nagy L.G."/>
            <person name="Floudas D."/>
            <person name="Copeland A."/>
            <person name="Barry K.W."/>
            <person name="Cichocki N."/>
            <person name="Veneault-Fourrey C."/>
            <person name="LaButti K."/>
            <person name="Lindquist E.A."/>
            <person name="Lipzen A."/>
            <person name="Lundell T."/>
            <person name="Morin E."/>
            <person name="Murat C."/>
            <person name="Sun H."/>
            <person name="Tunlid A."/>
            <person name="Henrissat B."/>
            <person name="Grigoriev I.V."/>
            <person name="Hibbett D.S."/>
            <person name="Martin F."/>
            <person name="Nordberg H.P."/>
            <person name="Cantor M.N."/>
            <person name="Hua S.X."/>
        </authorList>
    </citation>
    <scope>NUCLEOTIDE SEQUENCE [LARGE SCALE GENOMIC DNA]</scope>
    <source>
        <strain evidence="2 3">LaAM-08-1</strain>
    </source>
</reference>
<evidence type="ECO:0000313" key="2">
    <source>
        <dbReference type="EMBL" id="KIJ93223.1"/>
    </source>
</evidence>
<evidence type="ECO:0000313" key="3">
    <source>
        <dbReference type="Proteomes" id="UP000054477"/>
    </source>
</evidence>
<feature type="non-terminal residue" evidence="2">
    <location>
        <position position="1"/>
    </location>
</feature>
<evidence type="ECO:0000256" key="1">
    <source>
        <dbReference type="SAM" id="MobiDB-lite"/>
    </source>
</evidence>
<proteinExistence type="predicted"/>
<name>A0A0C9WWL0_9AGAR</name>